<comment type="caution">
    <text evidence="2">The sequence shown here is derived from an EMBL/GenBank/DDBJ whole genome shotgun (WGS) entry which is preliminary data.</text>
</comment>
<organism evidence="2 3">
    <name type="scientific">Enterococcus termitis</name>
    <dbReference type="NCBI Taxonomy" id="332950"/>
    <lineage>
        <taxon>Bacteria</taxon>
        <taxon>Bacillati</taxon>
        <taxon>Bacillota</taxon>
        <taxon>Bacilli</taxon>
        <taxon>Lactobacillales</taxon>
        <taxon>Enterococcaceae</taxon>
        <taxon>Enterococcus</taxon>
    </lineage>
</organism>
<proteinExistence type="predicted"/>
<keyword evidence="3" id="KW-1185">Reference proteome</keyword>
<gene>
    <name evidence="2" type="ORF">BCR25_05360</name>
</gene>
<keyword evidence="1" id="KW-0812">Transmembrane</keyword>
<feature type="transmembrane region" description="Helical" evidence="1">
    <location>
        <begin position="87"/>
        <end position="106"/>
    </location>
</feature>
<dbReference type="OrthoDB" id="2185152at2"/>
<accession>A0A1E5GJP0</accession>
<dbReference type="AlphaFoldDB" id="A0A1E5GJP0"/>
<reference evidence="3" key="1">
    <citation type="submission" date="2016-09" db="EMBL/GenBank/DDBJ databases">
        <authorList>
            <person name="Gulvik C.A."/>
        </authorList>
    </citation>
    <scope>NUCLEOTIDE SEQUENCE [LARGE SCALE GENOMIC DNA]</scope>
    <source>
        <strain evidence="3">LMG 8895</strain>
    </source>
</reference>
<protein>
    <submittedName>
        <fullName evidence="2">Uncharacterized protein</fullName>
    </submittedName>
</protein>
<evidence type="ECO:0000313" key="3">
    <source>
        <dbReference type="Proteomes" id="UP000095094"/>
    </source>
</evidence>
<evidence type="ECO:0000256" key="1">
    <source>
        <dbReference type="SAM" id="Phobius"/>
    </source>
</evidence>
<evidence type="ECO:0000313" key="2">
    <source>
        <dbReference type="EMBL" id="OEG12918.1"/>
    </source>
</evidence>
<dbReference type="EMBL" id="MIJY01000023">
    <property type="protein sequence ID" value="OEG12918.1"/>
    <property type="molecule type" value="Genomic_DNA"/>
</dbReference>
<sequence length="107" mass="12080">MKNKRLKRQLLICLLYILIPLIIGAVASLWIKLSIFTITAIIYGIMLIFMIPSDVFFSSTLDYSIKSVNPSYKHETPDYIGGTKQQLINFAVVALGLVACLLLIWMN</sequence>
<feature type="transmembrane region" description="Helical" evidence="1">
    <location>
        <begin position="37"/>
        <end position="57"/>
    </location>
</feature>
<dbReference type="Proteomes" id="UP000095094">
    <property type="component" value="Unassembled WGS sequence"/>
</dbReference>
<keyword evidence="1" id="KW-0472">Membrane</keyword>
<dbReference type="RefSeq" id="WP_069663618.1">
    <property type="nucleotide sequence ID" value="NZ_JBHUJJ010000001.1"/>
</dbReference>
<keyword evidence="1" id="KW-1133">Transmembrane helix</keyword>
<feature type="transmembrane region" description="Helical" evidence="1">
    <location>
        <begin position="12"/>
        <end position="31"/>
    </location>
</feature>
<name>A0A1E5GJP0_9ENTE</name>